<accession>A0A1G9AY91</accession>
<evidence type="ECO:0000313" key="1">
    <source>
        <dbReference type="EMBL" id="SDK32168.1"/>
    </source>
</evidence>
<name>A0A1G9AY91_9BACL</name>
<keyword evidence="2" id="KW-1185">Reference proteome</keyword>
<dbReference type="Proteomes" id="UP000199008">
    <property type="component" value="Unassembled WGS sequence"/>
</dbReference>
<evidence type="ECO:0000313" key="2">
    <source>
        <dbReference type="Proteomes" id="UP000199008"/>
    </source>
</evidence>
<dbReference type="EMBL" id="FNFY01000002">
    <property type="protein sequence ID" value="SDK32168.1"/>
    <property type="molecule type" value="Genomic_DNA"/>
</dbReference>
<dbReference type="AlphaFoldDB" id="A0A1G9AY91"/>
<reference evidence="2" key="1">
    <citation type="submission" date="2016-10" db="EMBL/GenBank/DDBJ databases">
        <authorList>
            <person name="Varghese N."/>
            <person name="Submissions S."/>
        </authorList>
    </citation>
    <scope>NUCLEOTIDE SEQUENCE [LARGE SCALE GENOMIC DNA]</scope>
    <source>
        <strain evidence="2">CGMCC 1.8895</strain>
    </source>
</reference>
<gene>
    <name evidence="1" type="ORF">SAMN05216216_10236</name>
</gene>
<sequence length="92" mass="10648">MILFNQFNVAHVKNLSSEKAGAVMFVRIWKKKDSYYAAVVKSVRDGKKVRQETVCYLGVVEENQVPYLKAAYSKNKPKLLYEDGRIYDGRKK</sequence>
<protein>
    <submittedName>
        <fullName evidence="1">Uncharacterized protein</fullName>
    </submittedName>
</protein>
<organism evidence="1 2">
    <name type="scientific">Lacicoccus qingdaonensis</name>
    <dbReference type="NCBI Taxonomy" id="576118"/>
    <lineage>
        <taxon>Bacteria</taxon>
        <taxon>Bacillati</taxon>
        <taxon>Bacillota</taxon>
        <taxon>Bacilli</taxon>
        <taxon>Bacillales</taxon>
        <taxon>Salinicoccaceae</taxon>
        <taxon>Lacicoccus</taxon>
    </lineage>
</organism>
<proteinExistence type="predicted"/>